<comment type="caution">
    <text evidence="1">The sequence shown here is derived from an EMBL/GenBank/DDBJ whole genome shotgun (WGS) entry which is preliminary data.</text>
</comment>
<feature type="non-terminal residue" evidence="1">
    <location>
        <position position="112"/>
    </location>
</feature>
<gene>
    <name evidence="1" type="ORF">EZS27_038027</name>
</gene>
<sequence>MKILLILRKLTTIFLIFYISINKSQIFSKLTSISCIFLSNNSFLFIPYLKSYLLILLNVRNSENQTYNSAIIGDGYGNHGRAKRVIYRYKNYTMQEQLTWRKKINSLHTFDA</sequence>
<reference evidence="1" key="1">
    <citation type="submission" date="2019-03" db="EMBL/GenBank/DDBJ databases">
        <title>Single cell metagenomics reveals metabolic interactions within the superorganism composed of flagellate Streblomastix strix and complex community of Bacteroidetes bacteria on its surface.</title>
        <authorList>
            <person name="Treitli S.C."/>
            <person name="Kolisko M."/>
            <person name="Husnik F."/>
            <person name="Keeling P."/>
            <person name="Hampl V."/>
        </authorList>
    </citation>
    <scope>NUCLEOTIDE SEQUENCE</scope>
    <source>
        <strain evidence="1">STM</strain>
    </source>
</reference>
<proteinExistence type="predicted"/>
<dbReference type="AlphaFoldDB" id="A0A5J4PMC7"/>
<protein>
    <submittedName>
        <fullName evidence="1">Uncharacterized protein</fullName>
    </submittedName>
</protein>
<evidence type="ECO:0000313" key="1">
    <source>
        <dbReference type="EMBL" id="KAA6310716.1"/>
    </source>
</evidence>
<organism evidence="1">
    <name type="scientific">termite gut metagenome</name>
    <dbReference type="NCBI Taxonomy" id="433724"/>
    <lineage>
        <taxon>unclassified sequences</taxon>
        <taxon>metagenomes</taxon>
        <taxon>organismal metagenomes</taxon>
    </lineage>
</organism>
<dbReference type="EMBL" id="SNRY01007289">
    <property type="protein sequence ID" value="KAA6310716.1"/>
    <property type="molecule type" value="Genomic_DNA"/>
</dbReference>
<accession>A0A5J4PMC7</accession>
<name>A0A5J4PMC7_9ZZZZ</name>